<name>A0A1V3NSZ9_9GAMM</name>
<keyword evidence="4" id="KW-0249">Electron transport</keyword>
<dbReference type="PROSITE" id="PS51009">
    <property type="entry name" value="CYTCII"/>
    <property type="match status" value="1"/>
</dbReference>
<evidence type="ECO:0000256" key="7">
    <source>
        <dbReference type="PIRSR" id="PIRSR000027-2"/>
    </source>
</evidence>
<sequence length="158" mass="17416">MQQPARLVRGMCFGIALTLGLGLGAAAQVHAFEEIEAKIDYRQGAMRAIGGNMASLAAVIVDGVEDYRDNLALHARFIVDMSRDIPGLFPEGTDFGETNALPAIWENWERYEQLSEDTHQAAVRLLEAIEAGEANLGPRFREVGQSCTACHDDFRHRD</sequence>
<dbReference type="GO" id="GO:0005506">
    <property type="term" value="F:iron ion binding"/>
    <property type="evidence" value="ECO:0007669"/>
    <property type="project" value="InterPro"/>
</dbReference>
<dbReference type="GO" id="GO:0042597">
    <property type="term" value="C:periplasmic space"/>
    <property type="evidence" value="ECO:0007669"/>
    <property type="project" value="InterPro"/>
</dbReference>
<evidence type="ECO:0000256" key="2">
    <source>
        <dbReference type="ARBA" id="ARBA00022617"/>
    </source>
</evidence>
<dbReference type="GO" id="GO:0020037">
    <property type="term" value="F:heme binding"/>
    <property type="evidence" value="ECO:0007669"/>
    <property type="project" value="InterPro"/>
</dbReference>
<keyword evidence="1" id="KW-0813">Transport</keyword>
<reference evidence="9 10" key="1">
    <citation type="submission" date="2017-02" db="EMBL/GenBank/DDBJ databases">
        <title>Genomic diversity within the haloalkaliphilic genus Thioalkalivibrio.</title>
        <authorList>
            <person name="Ahn A.-C."/>
            <person name="Meier-Kolthoff J."/>
            <person name="Overmars L."/>
            <person name="Richter M."/>
            <person name="Woyke T."/>
            <person name="Sorokin D.Y."/>
            <person name="Muyzer G."/>
        </authorList>
    </citation>
    <scope>NUCLEOTIDE SEQUENCE [LARGE SCALE GENOMIC DNA]</scope>
    <source>
        <strain evidence="9 10">ALJD</strain>
    </source>
</reference>
<protein>
    <submittedName>
        <fullName evidence="9">Cytochrome C</fullName>
    </submittedName>
</protein>
<organism evidence="9 10">
    <name type="scientific">Thioalkalivibrio denitrificans</name>
    <dbReference type="NCBI Taxonomy" id="108003"/>
    <lineage>
        <taxon>Bacteria</taxon>
        <taxon>Pseudomonadati</taxon>
        <taxon>Pseudomonadota</taxon>
        <taxon>Gammaproteobacteria</taxon>
        <taxon>Chromatiales</taxon>
        <taxon>Ectothiorhodospiraceae</taxon>
        <taxon>Thioalkalivibrio</taxon>
    </lineage>
</organism>
<keyword evidence="2 7" id="KW-0349">Heme</keyword>
<dbReference type="InterPro" id="IPR010980">
    <property type="entry name" value="Cyt_c/b562"/>
</dbReference>
<evidence type="ECO:0000256" key="4">
    <source>
        <dbReference type="ARBA" id="ARBA00022982"/>
    </source>
</evidence>
<comment type="caution">
    <text evidence="9">The sequence shown here is derived from an EMBL/GenBank/DDBJ whole genome shotgun (WGS) entry which is preliminary data.</text>
</comment>
<feature type="signal peptide" evidence="8">
    <location>
        <begin position="1"/>
        <end position="31"/>
    </location>
</feature>
<dbReference type="EMBL" id="MVBK01000010">
    <property type="protein sequence ID" value="OOG28134.1"/>
    <property type="molecule type" value="Genomic_DNA"/>
</dbReference>
<dbReference type="RefSeq" id="WP_077277484.1">
    <property type="nucleotide sequence ID" value="NZ_MVBK01000010.1"/>
</dbReference>
<dbReference type="GO" id="GO:0022900">
    <property type="term" value="P:electron transport chain"/>
    <property type="evidence" value="ECO:0007669"/>
    <property type="project" value="InterPro"/>
</dbReference>
<dbReference type="InterPro" id="IPR012127">
    <property type="entry name" value="Cyt_c_prime"/>
</dbReference>
<dbReference type="Gene3D" id="1.20.120.10">
    <property type="entry name" value="Cytochrome c/b562"/>
    <property type="match status" value="1"/>
</dbReference>
<keyword evidence="5 6" id="KW-0408">Iron</keyword>
<keyword evidence="3 6" id="KW-0479">Metal-binding</keyword>
<feature type="chain" id="PRO_5013296578" evidence="8">
    <location>
        <begin position="32"/>
        <end position="158"/>
    </location>
</feature>
<feature type="binding site" description="axial binding residue" evidence="6">
    <location>
        <position position="151"/>
    </location>
    <ligand>
        <name>heme c</name>
        <dbReference type="ChEBI" id="CHEBI:61717"/>
    </ligand>
    <ligandPart>
        <name>Fe</name>
        <dbReference type="ChEBI" id="CHEBI:18248"/>
    </ligandPart>
</feature>
<evidence type="ECO:0000256" key="3">
    <source>
        <dbReference type="ARBA" id="ARBA00022723"/>
    </source>
</evidence>
<feature type="binding site" description="covalent" evidence="7">
    <location>
        <position position="150"/>
    </location>
    <ligand>
        <name>heme c</name>
        <dbReference type="ChEBI" id="CHEBI:61717"/>
    </ligand>
</feature>
<dbReference type="InterPro" id="IPR002321">
    <property type="entry name" value="Cyt_c_II"/>
</dbReference>
<evidence type="ECO:0000256" key="8">
    <source>
        <dbReference type="SAM" id="SignalP"/>
    </source>
</evidence>
<evidence type="ECO:0000256" key="1">
    <source>
        <dbReference type="ARBA" id="ARBA00022448"/>
    </source>
</evidence>
<evidence type="ECO:0000313" key="9">
    <source>
        <dbReference type="EMBL" id="OOG28134.1"/>
    </source>
</evidence>
<accession>A0A1V3NSZ9</accession>
<proteinExistence type="predicted"/>
<evidence type="ECO:0000313" key="10">
    <source>
        <dbReference type="Proteomes" id="UP000189462"/>
    </source>
</evidence>
<dbReference type="Proteomes" id="UP000189462">
    <property type="component" value="Unassembled WGS sequence"/>
</dbReference>
<dbReference type="Pfam" id="PF01322">
    <property type="entry name" value="Cytochrom_C_2"/>
    <property type="match status" value="1"/>
</dbReference>
<dbReference type="SUPFAM" id="SSF47175">
    <property type="entry name" value="Cytochromes"/>
    <property type="match status" value="1"/>
</dbReference>
<dbReference type="OrthoDB" id="5520910at2"/>
<dbReference type="PIRSF" id="PIRSF000027">
    <property type="entry name" value="Cytc_c_prime"/>
    <property type="match status" value="1"/>
</dbReference>
<evidence type="ECO:0000256" key="6">
    <source>
        <dbReference type="PIRSR" id="PIRSR000027-1"/>
    </source>
</evidence>
<gene>
    <name evidence="9" type="ORF">B1C78_02140</name>
</gene>
<evidence type="ECO:0000256" key="5">
    <source>
        <dbReference type="ARBA" id="ARBA00023004"/>
    </source>
</evidence>
<dbReference type="GO" id="GO:0009055">
    <property type="term" value="F:electron transfer activity"/>
    <property type="evidence" value="ECO:0007669"/>
    <property type="project" value="InterPro"/>
</dbReference>
<keyword evidence="8" id="KW-0732">Signal</keyword>
<feature type="binding site" description="covalent" evidence="7">
    <location>
        <position position="147"/>
    </location>
    <ligand>
        <name>heme c</name>
        <dbReference type="ChEBI" id="CHEBI:61717"/>
    </ligand>
</feature>
<keyword evidence="10" id="KW-1185">Reference proteome</keyword>
<dbReference type="STRING" id="108003.B1C78_02140"/>
<comment type="PTM">
    <text evidence="7">Binds 1 heme group per subunit.</text>
</comment>
<dbReference type="AlphaFoldDB" id="A0A1V3NSZ9"/>